<evidence type="ECO:0000313" key="10">
    <source>
        <dbReference type="Proteomes" id="UP001168694"/>
    </source>
</evidence>
<keyword evidence="3" id="KW-1003">Cell membrane</keyword>
<dbReference type="Gene3D" id="1.10.3720.10">
    <property type="entry name" value="MetI-like"/>
    <property type="match status" value="1"/>
</dbReference>
<feature type="transmembrane region" description="Helical" evidence="7">
    <location>
        <begin position="122"/>
        <end position="142"/>
    </location>
</feature>
<organism evidence="9 10">
    <name type="scientific">Fictibacillus terranigra</name>
    <dbReference type="NCBI Taxonomy" id="3058424"/>
    <lineage>
        <taxon>Bacteria</taxon>
        <taxon>Bacillati</taxon>
        <taxon>Bacillota</taxon>
        <taxon>Bacilli</taxon>
        <taxon>Bacillales</taxon>
        <taxon>Fictibacillaceae</taxon>
        <taxon>Fictibacillus</taxon>
    </lineage>
</organism>
<feature type="transmembrane region" description="Helical" evidence="7">
    <location>
        <begin position="25"/>
        <end position="46"/>
    </location>
</feature>
<feature type="transmembrane region" description="Helical" evidence="7">
    <location>
        <begin position="175"/>
        <end position="201"/>
    </location>
</feature>
<keyword evidence="4 7" id="KW-0812">Transmembrane</keyword>
<protein>
    <submittedName>
        <fullName evidence="9">Sugar ABC transporter permease</fullName>
    </submittedName>
</protein>
<evidence type="ECO:0000256" key="5">
    <source>
        <dbReference type="ARBA" id="ARBA00022989"/>
    </source>
</evidence>
<dbReference type="Proteomes" id="UP001168694">
    <property type="component" value="Unassembled WGS sequence"/>
</dbReference>
<dbReference type="InterPro" id="IPR035906">
    <property type="entry name" value="MetI-like_sf"/>
</dbReference>
<evidence type="ECO:0000256" key="2">
    <source>
        <dbReference type="ARBA" id="ARBA00022448"/>
    </source>
</evidence>
<feature type="transmembrane region" description="Helical" evidence="7">
    <location>
        <begin position="89"/>
        <end position="110"/>
    </location>
</feature>
<evidence type="ECO:0000313" key="9">
    <source>
        <dbReference type="EMBL" id="MDN4072954.1"/>
    </source>
</evidence>
<proteinExistence type="inferred from homology"/>
<evidence type="ECO:0000256" key="4">
    <source>
        <dbReference type="ARBA" id="ARBA00022692"/>
    </source>
</evidence>
<dbReference type="RefSeq" id="WP_290399107.1">
    <property type="nucleotide sequence ID" value="NZ_JAUHLN010000002.1"/>
</dbReference>
<sequence length="301" mass="34129">MKTIKNTKSDFKFTKIKRPKSDIKLAMALLFPSIFLVLLLVAYPMLSNIQISFFDQPVNPRLSATFVGLKNYTDILMDAEFFKSLGVTLLYMILAVSGSTALGLGVAIFFNRPFKFRKIARSLIILSYVTPSISLVFAWKYMFNNGYGVVNYLGGDVLHLFDKAPLWFDNPVSSFVLVVLFAIWRYFPYAFISFLAILQTIDSSLYEAAEIDGASAWDKFKIVTVPAIMPVLLTVVTLRSIWLFYMFTDVYLLTNKVNILGIYLYETAFAFNDLGKAASISVILFMILSIVIILARKRVKF</sequence>
<comment type="similarity">
    <text evidence="7">Belongs to the binding-protein-dependent transport system permease family.</text>
</comment>
<comment type="subcellular location">
    <subcellularLocation>
        <location evidence="1 7">Cell membrane</location>
        <topology evidence="1 7">Multi-pass membrane protein</topology>
    </subcellularLocation>
</comment>
<evidence type="ECO:0000256" key="3">
    <source>
        <dbReference type="ARBA" id="ARBA00022475"/>
    </source>
</evidence>
<keyword evidence="6 7" id="KW-0472">Membrane</keyword>
<accession>A0ABT8E4Z3</accession>
<gene>
    <name evidence="9" type="ORF">QYF49_07945</name>
</gene>
<dbReference type="PANTHER" id="PTHR43227:SF7">
    <property type="entry name" value="ARABINOOLIGOSACCHARIDES TRANSPORT SYSTEM PERMEASE PROTEIN ARAP"/>
    <property type="match status" value="1"/>
</dbReference>
<name>A0ABT8E4Z3_9BACL</name>
<evidence type="ECO:0000256" key="7">
    <source>
        <dbReference type="RuleBase" id="RU363032"/>
    </source>
</evidence>
<keyword evidence="2 7" id="KW-0813">Transport</keyword>
<evidence type="ECO:0000256" key="1">
    <source>
        <dbReference type="ARBA" id="ARBA00004651"/>
    </source>
</evidence>
<evidence type="ECO:0000259" key="8">
    <source>
        <dbReference type="PROSITE" id="PS50928"/>
    </source>
</evidence>
<dbReference type="PANTHER" id="PTHR43227">
    <property type="entry name" value="BLL4140 PROTEIN"/>
    <property type="match status" value="1"/>
</dbReference>
<dbReference type="EMBL" id="JAUHLN010000002">
    <property type="protein sequence ID" value="MDN4072954.1"/>
    <property type="molecule type" value="Genomic_DNA"/>
</dbReference>
<reference evidence="9" key="1">
    <citation type="submission" date="2023-06" db="EMBL/GenBank/DDBJ databases">
        <title>Draft Genome Sequences of Representative Paenibacillus Polymyxa, Bacillus cereus, Fictibacillus sp., and Brevibacillus agri Strains Isolated from Amazonian Dark Earth.</title>
        <authorList>
            <person name="Pellegrinetti T.A."/>
            <person name="Cunha I.C.M."/>
            <person name="Chaves M.G."/>
            <person name="Freitas A.S."/>
            <person name="Silva A.V.R."/>
            <person name="Tsai S.M."/>
            <person name="Mendes L.W."/>
        </authorList>
    </citation>
    <scope>NUCLEOTIDE SEQUENCE</scope>
    <source>
        <strain evidence="9">CENA-BCM004</strain>
    </source>
</reference>
<dbReference type="InterPro" id="IPR000515">
    <property type="entry name" value="MetI-like"/>
</dbReference>
<keyword evidence="5 7" id="KW-1133">Transmembrane helix</keyword>
<feature type="domain" description="ABC transmembrane type-1" evidence="8">
    <location>
        <begin position="85"/>
        <end position="295"/>
    </location>
</feature>
<dbReference type="InterPro" id="IPR050809">
    <property type="entry name" value="UgpAE/MalFG_permease"/>
</dbReference>
<comment type="caution">
    <text evidence="9">The sequence shown here is derived from an EMBL/GenBank/DDBJ whole genome shotgun (WGS) entry which is preliminary data.</text>
</comment>
<feature type="transmembrane region" description="Helical" evidence="7">
    <location>
        <begin position="222"/>
        <end position="245"/>
    </location>
</feature>
<feature type="transmembrane region" description="Helical" evidence="7">
    <location>
        <begin position="277"/>
        <end position="295"/>
    </location>
</feature>
<dbReference type="PROSITE" id="PS50928">
    <property type="entry name" value="ABC_TM1"/>
    <property type="match status" value="1"/>
</dbReference>
<keyword evidence="10" id="KW-1185">Reference proteome</keyword>
<dbReference type="SUPFAM" id="SSF161098">
    <property type="entry name" value="MetI-like"/>
    <property type="match status" value="1"/>
</dbReference>
<dbReference type="Pfam" id="PF00528">
    <property type="entry name" value="BPD_transp_1"/>
    <property type="match status" value="1"/>
</dbReference>
<evidence type="ECO:0000256" key="6">
    <source>
        <dbReference type="ARBA" id="ARBA00023136"/>
    </source>
</evidence>
<dbReference type="CDD" id="cd06261">
    <property type="entry name" value="TM_PBP2"/>
    <property type="match status" value="1"/>
</dbReference>